<gene>
    <name evidence="1" type="ORF">PCOR1329_LOCUS14236</name>
</gene>
<dbReference type="EMBL" id="CAUYUJ010004243">
    <property type="protein sequence ID" value="CAK0808728.1"/>
    <property type="molecule type" value="Genomic_DNA"/>
</dbReference>
<evidence type="ECO:0000313" key="2">
    <source>
        <dbReference type="Proteomes" id="UP001189429"/>
    </source>
</evidence>
<evidence type="ECO:0000313" key="1">
    <source>
        <dbReference type="EMBL" id="CAK0808728.1"/>
    </source>
</evidence>
<name>A0ABN9QUD2_9DINO</name>
<sequence length="146" mass="16079">MMLGTLVSYFVIQGSAFAVDRPEDRAGLRTDAEVQEHVDSESRLETPYALAGLVICVVEFAYHLFDQSRSAGALEGLVDDMIVEAYVDDLKAGQSFNPRRHGEVQGQHVGIAVERRPRGGFDQWPGPLGDTAHVQDLAPVLHQVRH</sequence>
<proteinExistence type="predicted"/>
<reference evidence="1" key="1">
    <citation type="submission" date="2023-10" db="EMBL/GenBank/DDBJ databases">
        <authorList>
            <person name="Chen Y."/>
            <person name="Shah S."/>
            <person name="Dougan E. K."/>
            <person name="Thang M."/>
            <person name="Chan C."/>
        </authorList>
    </citation>
    <scope>NUCLEOTIDE SEQUENCE [LARGE SCALE GENOMIC DNA]</scope>
</reference>
<protein>
    <submittedName>
        <fullName evidence="1">Uncharacterized protein</fullName>
    </submittedName>
</protein>
<dbReference type="Proteomes" id="UP001189429">
    <property type="component" value="Unassembled WGS sequence"/>
</dbReference>
<comment type="caution">
    <text evidence="1">The sequence shown here is derived from an EMBL/GenBank/DDBJ whole genome shotgun (WGS) entry which is preliminary data.</text>
</comment>
<organism evidence="1 2">
    <name type="scientific">Prorocentrum cordatum</name>
    <dbReference type="NCBI Taxonomy" id="2364126"/>
    <lineage>
        <taxon>Eukaryota</taxon>
        <taxon>Sar</taxon>
        <taxon>Alveolata</taxon>
        <taxon>Dinophyceae</taxon>
        <taxon>Prorocentrales</taxon>
        <taxon>Prorocentraceae</taxon>
        <taxon>Prorocentrum</taxon>
    </lineage>
</organism>
<keyword evidence="2" id="KW-1185">Reference proteome</keyword>
<accession>A0ABN9QUD2</accession>